<gene>
    <name evidence="1" type="ORF">L6164_032354</name>
</gene>
<proteinExistence type="predicted"/>
<dbReference type="Proteomes" id="UP000828941">
    <property type="component" value="Chromosome 13"/>
</dbReference>
<sequence length="76" mass="8510">MMSSGNGNDFKGSIKRQEKRAPKQVPPCMLCLQVNEQILESPYPLSPLPRASSKENSMSVKEDQQKNSTSCICFNF</sequence>
<dbReference type="EMBL" id="CM039438">
    <property type="protein sequence ID" value="KAI4298838.1"/>
    <property type="molecule type" value="Genomic_DNA"/>
</dbReference>
<protein>
    <submittedName>
        <fullName evidence="1">Uncharacterized protein</fullName>
    </submittedName>
</protein>
<evidence type="ECO:0000313" key="1">
    <source>
        <dbReference type="EMBL" id="KAI4298838.1"/>
    </source>
</evidence>
<comment type="caution">
    <text evidence="1">The sequence shown here is derived from an EMBL/GenBank/DDBJ whole genome shotgun (WGS) entry which is preliminary data.</text>
</comment>
<accession>A0ACB9KNK1</accession>
<reference evidence="1 2" key="1">
    <citation type="journal article" date="2022" name="DNA Res.">
        <title>Chromosomal-level genome assembly of the orchid tree Bauhinia variegata (Leguminosae; Cercidoideae) supports the allotetraploid origin hypothesis of Bauhinia.</title>
        <authorList>
            <person name="Zhong Y."/>
            <person name="Chen Y."/>
            <person name="Zheng D."/>
            <person name="Pang J."/>
            <person name="Liu Y."/>
            <person name="Luo S."/>
            <person name="Meng S."/>
            <person name="Qian L."/>
            <person name="Wei D."/>
            <person name="Dai S."/>
            <person name="Zhou R."/>
        </authorList>
    </citation>
    <scope>NUCLEOTIDE SEQUENCE [LARGE SCALE GENOMIC DNA]</scope>
    <source>
        <strain evidence="1">BV-YZ2020</strain>
    </source>
</reference>
<keyword evidence="2" id="KW-1185">Reference proteome</keyword>
<name>A0ACB9KNK1_BAUVA</name>
<evidence type="ECO:0000313" key="2">
    <source>
        <dbReference type="Proteomes" id="UP000828941"/>
    </source>
</evidence>
<organism evidence="1 2">
    <name type="scientific">Bauhinia variegata</name>
    <name type="common">Purple orchid tree</name>
    <name type="synonym">Phanera variegata</name>
    <dbReference type="NCBI Taxonomy" id="167791"/>
    <lineage>
        <taxon>Eukaryota</taxon>
        <taxon>Viridiplantae</taxon>
        <taxon>Streptophyta</taxon>
        <taxon>Embryophyta</taxon>
        <taxon>Tracheophyta</taxon>
        <taxon>Spermatophyta</taxon>
        <taxon>Magnoliopsida</taxon>
        <taxon>eudicotyledons</taxon>
        <taxon>Gunneridae</taxon>
        <taxon>Pentapetalae</taxon>
        <taxon>rosids</taxon>
        <taxon>fabids</taxon>
        <taxon>Fabales</taxon>
        <taxon>Fabaceae</taxon>
        <taxon>Cercidoideae</taxon>
        <taxon>Cercideae</taxon>
        <taxon>Bauhiniinae</taxon>
        <taxon>Bauhinia</taxon>
    </lineage>
</organism>